<proteinExistence type="predicted"/>
<evidence type="ECO:0000313" key="2">
    <source>
        <dbReference type="Proteomes" id="UP000256964"/>
    </source>
</evidence>
<evidence type="ECO:0000313" key="1">
    <source>
        <dbReference type="EMBL" id="RDX43232.1"/>
    </source>
</evidence>
<reference evidence="1 2" key="1">
    <citation type="journal article" date="2018" name="Biotechnol. Biofuels">
        <title>Integrative visual omics of the white-rot fungus Polyporus brumalis exposes the biotechnological potential of its oxidative enzymes for delignifying raw plant biomass.</title>
        <authorList>
            <person name="Miyauchi S."/>
            <person name="Rancon A."/>
            <person name="Drula E."/>
            <person name="Hage H."/>
            <person name="Chaduli D."/>
            <person name="Favel A."/>
            <person name="Grisel S."/>
            <person name="Henrissat B."/>
            <person name="Herpoel-Gimbert I."/>
            <person name="Ruiz-Duenas F.J."/>
            <person name="Chevret D."/>
            <person name="Hainaut M."/>
            <person name="Lin J."/>
            <person name="Wang M."/>
            <person name="Pangilinan J."/>
            <person name="Lipzen A."/>
            <person name="Lesage-Meessen L."/>
            <person name="Navarro D."/>
            <person name="Riley R."/>
            <person name="Grigoriev I.V."/>
            <person name="Zhou S."/>
            <person name="Raouche S."/>
            <person name="Rosso M.N."/>
        </authorList>
    </citation>
    <scope>NUCLEOTIDE SEQUENCE [LARGE SCALE GENOMIC DNA]</scope>
    <source>
        <strain evidence="1 2">BRFM 1820</strain>
    </source>
</reference>
<name>A0A371CSH1_9APHY</name>
<dbReference type="OrthoDB" id="2757315at2759"/>
<evidence type="ECO:0008006" key="3">
    <source>
        <dbReference type="Google" id="ProtNLM"/>
    </source>
</evidence>
<organism evidence="1 2">
    <name type="scientific">Lentinus brumalis</name>
    <dbReference type="NCBI Taxonomy" id="2498619"/>
    <lineage>
        <taxon>Eukaryota</taxon>
        <taxon>Fungi</taxon>
        <taxon>Dikarya</taxon>
        <taxon>Basidiomycota</taxon>
        <taxon>Agaricomycotina</taxon>
        <taxon>Agaricomycetes</taxon>
        <taxon>Polyporales</taxon>
        <taxon>Polyporaceae</taxon>
        <taxon>Lentinus</taxon>
    </lineage>
</organism>
<dbReference type="EMBL" id="KZ857468">
    <property type="protein sequence ID" value="RDX43232.1"/>
    <property type="molecule type" value="Genomic_DNA"/>
</dbReference>
<sequence>MTDVLQSPVKAQPRLPIEVCERIIEAVYDEKYYAVSTSLATLSSCALVCRAWRPRAQRVLFEFVPLRDKDALYRFAELLHASPELGTYVRTLEFRGYLHVPYSPVVLFLTALRGRLTNLTGLFILGFDDIEKAAKPLPEGEKELPFLPIHRFFPSLLMSISHIRRINITDVRFPSFGDFARVLSTLHNLKELHCDYISWAVLGLEPVCMAKRSSADSRKTFLPNLEFLAVCL</sequence>
<protein>
    <recommendedName>
        <fullName evidence="3">F-box domain-containing protein</fullName>
    </recommendedName>
</protein>
<accession>A0A371CSH1</accession>
<dbReference type="AlphaFoldDB" id="A0A371CSH1"/>
<gene>
    <name evidence="1" type="ORF">OH76DRAFT_1233763</name>
</gene>
<dbReference type="Proteomes" id="UP000256964">
    <property type="component" value="Unassembled WGS sequence"/>
</dbReference>
<keyword evidence="2" id="KW-1185">Reference proteome</keyword>